<organism evidence="7 8">
    <name type="scientific">Bacillus cereus</name>
    <dbReference type="NCBI Taxonomy" id="1396"/>
    <lineage>
        <taxon>Bacteria</taxon>
        <taxon>Bacillati</taxon>
        <taxon>Bacillota</taxon>
        <taxon>Bacilli</taxon>
        <taxon>Bacillales</taxon>
        <taxon>Bacillaceae</taxon>
        <taxon>Bacillus</taxon>
        <taxon>Bacillus cereus group</taxon>
    </lineage>
</organism>
<dbReference type="InterPro" id="IPR041526">
    <property type="entry name" value="DAPG_hydrolase"/>
</dbReference>
<comment type="caution">
    <text evidence="7">The sequence shown here is derived from an EMBL/GenBank/DDBJ whole genome shotgun (WGS) entry which is preliminary data.</text>
</comment>
<comment type="similarity">
    <text evidence="5">Belongs to the DAPG/phloretin hydrolase family.</text>
</comment>
<reference evidence="7 8" key="1">
    <citation type="submission" date="2017-09" db="EMBL/GenBank/DDBJ databases">
        <title>Large-scale bioinformatics analysis of Bacillus genomes uncovers conserved roles of natural products in bacterial physiology.</title>
        <authorList>
            <consortium name="Agbiome Team Llc"/>
            <person name="Bleich R.M."/>
            <person name="Grubbs K.J."/>
            <person name="Santa Maria K.C."/>
            <person name="Allen S.E."/>
            <person name="Farag S."/>
            <person name="Shank E.A."/>
            <person name="Bowers A."/>
        </authorList>
    </citation>
    <scope>NUCLEOTIDE SEQUENCE [LARGE SCALE GENOMIC DNA]</scope>
    <source>
        <strain evidence="7 8">AFS022681</strain>
    </source>
</reference>
<dbReference type="GO" id="GO:0046872">
    <property type="term" value="F:metal ion binding"/>
    <property type="evidence" value="ECO:0007669"/>
    <property type="project" value="UniProtKB-KW"/>
</dbReference>
<keyword evidence="3 7" id="KW-0378">Hydrolase</keyword>
<evidence type="ECO:0000313" key="8">
    <source>
        <dbReference type="Proteomes" id="UP000220032"/>
    </source>
</evidence>
<dbReference type="EMBL" id="NTRR01000024">
    <property type="protein sequence ID" value="PFE14266.1"/>
    <property type="molecule type" value="Genomic_DNA"/>
</dbReference>
<comment type="cofactor">
    <cofactor evidence="1">
        <name>Zn(2+)</name>
        <dbReference type="ChEBI" id="CHEBI:29105"/>
    </cofactor>
</comment>
<evidence type="ECO:0000313" key="7">
    <source>
        <dbReference type="EMBL" id="PFE14266.1"/>
    </source>
</evidence>
<dbReference type="RefSeq" id="WP_088097299.1">
    <property type="nucleotide sequence ID" value="NZ_FMJG01000029.1"/>
</dbReference>
<accession>A0A1D3NLN1</accession>
<sequence>MKNQVSIVVEHELNNVTPEMIDWWWDNIDNSERYKLWHPEEHVDFKWLVDPKVHGHVGAISASIESAGDGLEFPLRIRWEDPKDCPINTHYSHVLMGSCLDDNDDVISQVIHQYEKSENGTVMTSTFIFPKGLPPFINLSGLYKHNVEEMSEFSNFLPELFKENL</sequence>
<dbReference type="Proteomes" id="UP000220032">
    <property type="component" value="Unassembled WGS sequence"/>
</dbReference>
<proteinExistence type="inferred from homology"/>
<name>A0A1D3NLN1_BACCE</name>
<feature type="domain" description="DAPG hydrolase PhiG" evidence="6">
    <location>
        <begin position="7"/>
        <end position="128"/>
    </location>
</feature>
<dbReference type="Pfam" id="PF18089">
    <property type="entry name" value="DAPG_hydrolase"/>
    <property type="match status" value="1"/>
</dbReference>
<dbReference type="AlphaFoldDB" id="A0A1D3NLN1"/>
<evidence type="ECO:0000256" key="1">
    <source>
        <dbReference type="ARBA" id="ARBA00001947"/>
    </source>
</evidence>
<evidence type="ECO:0000256" key="4">
    <source>
        <dbReference type="ARBA" id="ARBA00022833"/>
    </source>
</evidence>
<evidence type="ECO:0000256" key="2">
    <source>
        <dbReference type="ARBA" id="ARBA00022723"/>
    </source>
</evidence>
<evidence type="ECO:0000256" key="5">
    <source>
        <dbReference type="ARBA" id="ARBA00023459"/>
    </source>
</evidence>
<gene>
    <name evidence="7" type="ORF">CN307_15910</name>
</gene>
<keyword evidence="4" id="KW-0862">Zinc</keyword>
<keyword evidence="2" id="KW-0479">Metal-binding</keyword>
<dbReference type="GO" id="GO:0016787">
    <property type="term" value="F:hydrolase activity"/>
    <property type="evidence" value="ECO:0007669"/>
    <property type="project" value="UniProtKB-KW"/>
</dbReference>
<evidence type="ECO:0000259" key="6">
    <source>
        <dbReference type="Pfam" id="PF18089"/>
    </source>
</evidence>
<evidence type="ECO:0000256" key="3">
    <source>
        <dbReference type="ARBA" id="ARBA00022801"/>
    </source>
</evidence>
<protein>
    <submittedName>
        <fullName evidence="7">Phloretin hydrolase</fullName>
    </submittedName>
</protein>